<keyword evidence="1" id="KW-0238">DNA-binding</keyword>
<dbReference type="Pfam" id="PF14372">
    <property type="entry name" value="hAT-like_RNase-H"/>
    <property type="match status" value="1"/>
</dbReference>
<dbReference type="GO" id="GO:0046983">
    <property type="term" value="F:protein dimerization activity"/>
    <property type="evidence" value="ECO:0007669"/>
    <property type="project" value="InterPro"/>
</dbReference>
<dbReference type="PANTHER" id="PTHR46481:SF7">
    <property type="entry name" value="ZINC FINGER BED DOMAIN-CONTAINING PROTEIN RICESLEEPER 2-LIKE"/>
    <property type="match status" value="1"/>
</dbReference>
<feature type="region of interest" description="Disordered" evidence="2">
    <location>
        <begin position="769"/>
        <end position="801"/>
    </location>
</feature>
<dbReference type="Proteomes" id="UP001457282">
    <property type="component" value="Unassembled WGS sequence"/>
</dbReference>
<evidence type="ECO:0000313" key="6">
    <source>
        <dbReference type="Proteomes" id="UP001457282"/>
    </source>
</evidence>
<evidence type="ECO:0000259" key="4">
    <source>
        <dbReference type="Pfam" id="PF14372"/>
    </source>
</evidence>
<accession>A0AAW1WYW0</accession>
<feature type="domain" description="HAT C-terminal dimerisation" evidence="3">
    <location>
        <begin position="620"/>
        <end position="703"/>
    </location>
</feature>
<dbReference type="GO" id="GO:0003677">
    <property type="term" value="F:DNA binding"/>
    <property type="evidence" value="ECO:0007669"/>
    <property type="project" value="UniProtKB-KW"/>
</dbReference>
<proteinExistence type="predicted"/>
<comment type="caution">
    <text evidence="5">The sequence shown here is derived from an EMBL/GenBank/DDBJ whole genome shotgun (WGS) entry which is preliminary data.</text>
</comment>
<gene>
    <name evidence="5" type="ORF">M0R45_026671</name>
</gene>
<evidence type="ECO:0000256" key="1">
    <source>
        <dbReference type="ARBA" id="ARBA00023125"/>
    </source>
</evidence>
<dbReference type="PANTHER" id="PTHR46481">
    <property type="entry name" value="ZINC FINGER BED DOMAIN-CONTAINING PROTEIN 4"/>
    <property type="match status" value="1"/>
</dbReference>
<reference evidence="5 6" key="1">
    <citation type="journal article" date="2023" name="G3 (Bethesda)">
        <title>A chromosome-length genome assembly and annotation of blackberry (Rubus argutus, cv. 'Hillquist').</title>
        <authorList>
            <person name="Bruna T."/>
            <person name="Aryal R."/>
            <person name="Dudchenko O."/>
            <person name="Sargent D.J."/>
            <person name="Mead D."/>
            <person name="Buti M."/>
            <person name="Cavallini A."/>
            <person name="Hytonen T."/>
            <person name="Andres J."/>
            <person name="Pham M."/>
            <person name="Weisz D."/>
            <person name="Mascagni F."/>
            <person name="Usai G."/>
            <person name="Natali L."/>
            <person name="Bassil N."/>
            <person name="Fernandez G.E."/>
            <person name="Lomsadze A."/>
            <person name="Armour M."/>
            <person name="Olukolu B."/>
            <person name="Poorten T."/>
            <person name="Britton C."/>
            <person name="Davik J."/>
            <person name="Ashrafi H."/>
            <person name="Aiden E.L."/>
            <person name="Borodovsky M."/>
            <person name="Worthington M."/>
        </authorList>
    </citation>
    <scope>NUCLEOTIDE SEQUENCE [LARGE SCALE GENOMIC DNA]</scope>
    <source>
        <strain evidence="5">PI 553951</strain>
    </source>
</reference>
<evidence type="ECO:0000259" key="3">
    <source>
        <dbReference type="Pfam" id="PF05699"/>
    </source>
</evidence>
<dbReference type="SUPFAM" id="SSF53098">
    <property type="entry name" value="Ribonuclease H-like"/>
    <property type="match status" value="1"/>
</dbReference>
<dbReference type="SUPFAM" id="SSF140996">
    <property type="entry name" value="Hermes dimerisation domain"/>
    <property type="match status" value="1"/>
</dbReference>
<protein>
    <recommendedName>
        <fullName evidence="7">BED-type domain-containing protein</fullName>
    </recommendedName>
</protein>
<evidence type="ECO:0000256" key="2">
    <source>
        <dbReference type="SAM" id="MobiDB-lite"/>
    </source>
</evidence>
<dbReference type="InterPro" id="IPR025525">
    <property type="entry name" value="hAT-like_transposase_RNase-H"/>
</dbReference>
<feature type="domain" description="hAT-like transposase RNase-H fold" evidence="4">
    <location>
        <begin position="469"/>
        <end position="571"/>
    </location>
</feature>
<name>A0AAW1WYW0_RUBAR</name>
<evidence type="ECO:0000313" key="5">
    <source>
        <dbReference type="EMBL" id="KAK9929577.1"/>
    </source>
</evidence>
<dbReference type="SMART" id="SM00614">
    <property type="entry name" value="ZnF_BED"/>
    <property type="match status" value="1"/>
</dbReference>
<evidence type="ECO:0008006" key="7">
    <source>
        <dbReference type="Google" id="ProtNLM"/>
    </source>
</evidence>
<dbReference type="EMBL" id="JBEDUW010000005">
    <property type="protein sequence ID" value="KAK9929577.1"/>
    <property type="molecule type" value="Genomic_DNA"/>
</dbReference>
<dbReference type="InterPro" id="IPR008906">
    <property type="entry name" value="HATC_C_dom"/>
</dbReference>
<feature type="compositionally biased region" description="Polar residues" evidence="2">
    <location>
        <begin position="28"/>
        <end position="45"/>
    </location>
</feature>
<feature type="compositionally biased region" description="Low complexity" evidence="2">
    <location>
        <begin position="1"/>
        <end position="22"/>
    </location>
</feature>
<feature type="compositionally biased region" description="Polar residues" evidence="2">
    <location>
        <begin position="790"/>
        <end position="800"/>
    </location>
</feature>
<keyword evidence="6" id="KW-1185">Reference proteome</keyword>
<dbReference type="InterPro" id="IPR012337">
    <property type="entry name" value="RNaseH-like_sf"/>
</dbReference>
<dbReference type="InterPro" id="IPR052035">
    <property type="entry name" value="ZnF_BED_domain_contain"/>
</dbReference>
<feature type="region of interest" description="Disordered" evidence="2">
    <location>
        <begin position="1"/>
        <end position="76"/>
    </location>
</feature>
<organism evidence="5 6">
    <name type="scientific">Rubus argutus</name>
    <name type="common">Southern blackberry</name>
    <dbReference type="NCBI Taxonomy" id="59490"/>
    <lineage>
        <taxon>Eukaryota</taxon>
        <taxon>Viridiplantae</taxon>
        <taxon>Streptophyta</taxon>
        <taxon>Embryophyta</taxon>
        <taxon>Tracheophyta</taxon>
        <taxon>Spermatophyta</taxon>
        <taxon>Magnoliopsida</taxon>
        <taxon>eudicotyledons</taxon>
        <taxon>Gunneridae</taxon>
        <taxon>Pentapetalae</taxon>
        <taxon>rosids</taxon>
        <taxon>fabids</taxon>
        <taxon>Rosales</taxon>
        <taxon>Rosaceae</taxon>
        <taxon>Rosoideae</taxon>
        <taxon>Rosoideae incertae sedis</taxon>
        <taxon>Rubus</taxon>
    </lineage>
</organism>
<sequence>MASATRSSSQSYSAGSVSSNVVMPNQPPVDNNPNSLPTPVANTNPYPRLVEATDRQGTDLPTGGKRKTTEPAGKQKSQVWQCFTRPLLPDGRVNKELAKCNYCDTIVKASSKKNGTSSCWSHGRKCRLSPLYEVPLNPTQTRLSRDNITGAPQYHTFNQARLDLKCFKMIIMDELPFRHVEAVGFKEFMYEAQPRWKQPSRKVVARGVWEVYQTEKAKMMIALAQHPTRVSVTIDTWTSIQNINYMVITAHFMDNDWKLHKRILNFCSMTSQKGEDIGRVLEQCLRKWDITRVFTITVDNASANDLAVLYMRKRLKHMKALTFDGEFLHLRCPCHIINLIVKDGISELEDGIDAIWHCVKFIRSSSSRLDKFREFSVLENMNKNANVPLDVITRWNSTYLMLAAALKYEKVFDKMSYEDAQFKQYFEEKDTQGRKRVGPPKEEDWRNAQAFVHFLKKFYDATLRLSAWKSVTANLLFSEMICLQLEIDKKTRDGSDPVLQRVACGMKAKFDKYWGSFEKMNKIIIIANILDPRWKLQYQEKGFEKLGSSEGKVDEITKDLKNILLRMYDEYKGCEASPTQTNNSDGVAAMEEVVEGLEPGIFAELMKERLEEKRAMISNEVERYLADKYVHPLTRGFDVVQWWRDYATEYPILSKLAKDIFAIPGSTVASENAFSLGKRVVDPFRSSLTPQMVEALVCTSDWLRAEQPNFYKEPTVEELELYQEIEELEKGSILVGELTAYSFQSFVVLIIKSMGCGCGDGDDVIKTAAAGRNSSNKPKEREGEAGGGDASTTKVNQSGPDKSIGILLNAVNHFSSCM</sequence>
<dbReference type="Pfam" id="PF05699">
    <property type="entry name" value="Dimer_Tnp_hAT"/>
    <property type="match status" value="1"/>
</dbReference>
<dbReference type="AlphaFoldDB" id="A0AAW1WYW0"/>